<organism evidence="1 2">
    <name type="scientific">Schaalia naturae</name>
    <dbReference type="NCBI Taxonomy" id="635203"/>
    <lineage>
        <taxon>Bacteria</taxon>
        <taxon>Bacillati</taxon>
        <taxon>Actinomycetota</taxon>
        <taxon>Actinomycetes</taxon>
        <taxon>Actinomycetales</taxon>
        <taxon>Actinomycetaceae</taxon>
        <taxon>Schaalia</taxon>
    </lineage>
</organism>
<dbReference type="RefSeq" id="WP_380971406.1">
    <property type="nucleotide sequence ID" value="NZ_JBHTEF010000001.1"/>
</dbReference>
<dbReference type="Proteomes" id="UP001596527">
    <property type="component" value="Unassembled WGS sequence"/>
</dbReference>
<evidence type="ECO:0000313" key="1">
    <source>
        <dbReference type="EMBL" id="MFC7579862.1"/>
    </source>
</evidence>
<dbReference type="Gene3D" id="3.40.50.10420">
    <property type="entry name" value="NagB/RpiA/CoA transferase-like"/>
    <property type="match status" value="1"/>
</dbReference>
<dbReference type="InterPro" id="IPR037171">
    <property type="entry name" value="NagB/RpiA_transferase-like"/>
</dbReference>
<keyword evidence="2" id="KW-1185">Reference proteome</keyword>
<name>A0ABW2SIJ1_9ACTO</name>
<reference evidence="2" key="1">
    <citation type="journal article" date="2019" name="Int. J. Syst. Evol. Microbiol.">
        <title>The Global Catalogue of Microorganisms (GCM) 10K type strain sequencing project: providing services to taxonomists for standard genome sequencing and annotation.</title>
        <authorList>
            <consortium name="The Broad Institute Genomics Platform"/>
            <consortium name="The Broad Institute Genome Sequencing Center for Infectious Disease"/>
            <person name="Wu L."/>
            <person name="Ma J."/>
        </authorList>
    </citation>
    <scope>NUCLEOTIDE SEQUENCE [LARGE SCALE GENOMIC DNA]</scope>
    <source>
        <strain evidence="2">CCUG 56698</strain>
    </source>
</reference>
<dbReference type="SUPFAM" id="SSF100950">
    <property type="entry name" value="NagB/RpiA/CoA transferase-like"/>
    <property type="match status" value="1"/>
</dbReference>
<protein>
    <submittedName>
        <fullName evidence="1">5-formyltetrahydrofolate cyclo-ligase</fullName>
    </submittedName>
</protein>
<dbReference type="InterPro" id="IPR024185">
    <property type="entry name" value="FTHF_cligase-like_sf"/>
</dbReference>
<sequence>MSVPKAAVRARVRAARALRRVAPGEAAGLLESWREVLALLNAPAGPGDPGRLVGALPALFHPMEGEPDVRAILDGCPRALLPVVVSERGVPLPGPAWALRDLGDPGCGWVRPHPRLPAHPSGAVLGPEALADATVVLVAALAVDRSGTRVGQGAGWYDRALRWIAPGAPVVAAVLDEEVLPSGSLPREPHDHPVDAVITPARALVLR</sequence>
<evidence type="ECO:0000313" key="2">
    <source>
        <dbReference type="Proteomes" id="UP001596527"/>
    </source>
</evidence>
<dbReference type="Pfam" id="PF01812">
    <property type="entry name" value="5-FTHF_cyc-lig"/>
    <property type="match status" value="1"/>
</dbReference>
<dbReference type="InterPro" id="IPR002698">
    <property type="entry name" value="FTHF_cligase"/>
</dbReference>
<proteinExistence type="predicted"/>
<dbReference type="EMBL" id="JBHTEF010000001">
    <property type="protein sequence ID" value="MFC7579862.1"/>
    <property type="molecule type" value="Genomic_DNA"/>
</dbReference>
<accession>A0ABW2SIJ1</accession>
<comment type="caution">
    <text evidence="1">The sequence shown here is derived from an EMBL/GenBank/DDBJ whole genome shotgun (WGS) entry which is preliminary data.</text>
</comment>
<gene>
    <name evidence="1" type="ORF">ACFQWG_01275</name>
</gene>